<evidence type="ECO:0000313" key="1">
    <source>
        <dbReference type="EMBL" id="GEU29124.1"/>
    </source>
</evidence>
<accession>A0A699GH39</accession>
<gene>
    <name evidence="1" type="ORF">Tci_001102</name>
</gene>
<dbReference type="EMBL" id="BKCJ010000045">
    <property type="protein sequence ID" value="GEU29124.1"/>
    <property type="molecule type" value="Genomic_DNA"/>
</dbReference>
<protein>
    <submittedName>
        <fullName evidence="1">Uncharacterized protein</fullName>
    </submittedName>
</protein>
<name>A0A699GH39_TANCI</name>
<sequence>MAALVILISSNSSEESVGSHVPRVILFGAIPTIILVILKVPAEVPIVHADPLVAPEVGAVSVTSPTRVLDLVDCSSSDSAPSEDSLPPAPELRLRPKRHKSLVVHVVMVSRWRDRVTSRPSSPLGSSSHDTFSPSSEFPVALVVAPHGIHRWPAILIQPGEAIPFG</sequence>
<organism evidence="1">
    <name type="scientific">Tanacetum cinerariifolium</name>
    <name type="common">Dalmatian daisy</name>
    <name type="synonym">Chrysanthemum cinerariifolium</name>
    <dbReference type="NCBI Taxonomy" id="118510"/>
    <lineage>
        <taxon>Eukaryota</taxon>
        <taxon>Viridiplantae</taxon>
        <taxon>Streptophyta</taxon>
        <taxon>Embryophyta</taxon>
        <taxon>Tracheophyta</taxon>
        <taxon>Spermatophyta</taxon>
        <taxon>Magnoliopsida</taxon>
        <taxon>eudicotyledons</taxon>
        <taxon>Gunneridae</taxon>
        <taxon>Pentapetalae</taxon>
        <taxon>asterids</taxon>
        <taxon>campanulids</taxon>
        <taxon>Asterales</taxon>
        <taxon>Asteraceae</taxon>
        <taxon>Asteroideae</taxon>
        <taxon>Anthemideae</taxon>
        <taxon>Anthemidinae</taxon>
        <taxon>Tanacetum</taxon>
    </lineage>
</organism>
<comment type="caution">
    <text evidence="1">The sequence shown here is derived from an EMBL/GenBank/DDBJ whole genome shotgun (WGS) entry which is preliminary data.</text>
</comment>
<dbReference type="AlphaFoldDB" id="A0A699GH39"/>
<reference evidence="1" key="1">
    <citation type="journal article" date="2019" name="Sci. Rep.">
        <title>Draft genome of Tanacetum cinerariifolium, the natural source of mosquito coil.</title>
        <authorList>
            <person name="Yamashiro T."/>
            <person name="Shiraishi A."/>
            <person name="Satake H."/>
            <person name="Nakayama K."/>
        </authorList>
    </citation>
    <scope>NUCLEOTIDE SEQUENCE</scope>
</reference>
<proteinExistence type="predicted"/>